<name>A0A2M6WPX8_9BACT</name>
<proteinExistence type="predicted"/>
<reference evidence="2" key="1">
    <citation type="submission" date="2017-09" db="EMBL/GenBank/DDBJ databases">
        <title>Depth-based differentiation of microbial function through sediment-hosted aquifers and enrichment of novel symbionts in the deep terrestrial subsurface.</title>
        <authorList>
            <person name="Probst A.J."/>
            <person name="Ladd B."/>
            <person name="Jarett J.K."/>
            <person name="Geller-Mcgrath D.E."/>
            <person name="Sieber C.M.K."/>
            <person name="Emerson J.B."/>
            <person name="Anantharaman K."/>
            <person name="Thomas B.C."/>
            <person name="Malmstrom R."/>
            <person name="Stieglmeier M."/>
            <person name="Klingl A."/>
            <person name="Woyke T."/>
            <person name="Ryan C.M."/>
            <person name="Banfield J.F."/>
        </authorList>
    </citation>
    <scope>NUCLEOTIDE SEQUENCE [LARGE SCALE GENOMIC DNA]</scope>
</reference>
<sequence length="171" mass="19375">AVSAQSISAFVLESQNQIRAIQAKLQRLLDGYLEQDIEREVYREQKAVLLSEKKSLDEKMARIEQKQNDWLEPMENWINYAQTLEKIASDSNLFTKKVAAKEVFGSNLFWAGREARVCAPSGISFPPQNQWAALRAAHQMVSEKPKSMVLVRRTGFALSFDRASGRTCPVV</sequence>
<dbReference type="EMBL" id="PFAO01000063">
    <property type="protein sequence ID" value="PIT94858.1"/>
    <property type="molecule type" value="Genomic_DNA"/>
</dbReference>
<evidence type="ECO:0000313" key="2">
    <source>
        <dbReference type="Proteomes" id="UP000228964"/>
    </source>
</evidence>
<feature type="non-terminal residue" evidence="1">
    <location>
        <position position="1"/>
    </location>
</feature>
<comment type="caution">
    <text evidence="1">The sequence shown here is derived from an EMBL/GenBank/DDBJ whole genome shotgun (WGS) entry which is preliminary data.</text>
</comment>
<accession>A0A2M6WPX8</accession>
<evidence type="ECO:0000313" key="1">
    <source>
        <dbReference type="EMBL" id="PIT94858.1"/>
    </source>
</evidence>
<gene>
    <name evidence="1" type="ORF">COT96_02535</name>
</gene>
<dbReference type="Proteomes" id="UP000228964">
    <property type="component" value="Unassembled WGS sequence"/>
</dbReference>
<organism evidence="1 2">
    <name type="scientific">Candidatus Falkowbacteria bacterium CG10_big_fil_rev_8_21_14_0_10_38_22</name>
    <dbReference type="NCBI Taxonomy" id="1974564"/>
    <lineage>
        <taxon>Bacteria</taxon>
        <taxon>Candidatus Falkowiibacteriota</taxon>
    </lineage>
</organism>
<protein>
    <submittedName>
        <fullName evidence="1">Uncharacterized protein</fullName>
    </submittedName>
</protein>
<dbReference type="AlphaFoldDB" id="A0A2M6WPX8"/>